<dbReference type="PROSITE" id="PS00211">
    <property type="entry name" value="ABC_TRANSPORTER_1"/>
    <property type="match status" value="1"/>
</dbReference>
<keyword evidence="6" id="KW-0067">ATP-binding</keyword>
<reference evidence="11" key="2">
    <citation type="submission" date="2010-01" db="EMBL/GenBank/DDBJ databases">
        <title>The complete genome of Conexibacter woesei DSM 14684.</title>
        <authorList>
            <consortium name="US DOE Joint Genome Institute (JGI-PGF)"/>
            <person name="Lucas S."/>
            <person name="Copeland A."/>
            <person name="Lapidus A."/>
            <person name="Glavina del Rio T."/>
            <person name="Dalin E."/>
            <person name="Tice H."/>
            <person name="Bruce D."/>
            <person name="Goodwin L."/>
            <person name="Pitluck S."/>
            <person name="Kyrpides N."/>
            <person name="Mavromatis K."/>
            <person name="Ivanova N."/>
            <person name="Mikhailova N."/>
            <person name="Chertkov O."/>
            <person name="Brettin T."/>
            <person name="Detter J.C."/>
            <person name="Han C."/>
            <person name="Larimer F."/>
            <person name="Land M."/>
            <person name="Hauser L."/>
            <person name="Markowitz V."/>
            <person name="Cheng J.-F."/>
            <person name="Hugenholtz P."/>
            <person name="Woyke T."/>
            <person name="Wu D."/>
            <person name="Pukall R."/>
            <person name="Steenblock K."/>
            <person name="Schneider S."/>
            <person name="Klenk H.-P."/>
            <person name="Eisen J.A."/>
        </authorList>
    </citation>
    <scope>NUCLEOTIDE SEQUENCE [LARGE SCALE GENOMIC DNA]</scope>
    <source>
        <strain evidence="11">DSM 14684 / CIP 108061 / JCM 11494 / NBRC 100937 / ID131577</strain>
    </source>
</reference>
<dbReference type="Proteomes" id="UP000008229">
    <property type="component" value="Chromosome"/>
</dbReference>
<dbReference type="CDD" id="cd03216">
    <property type="entry name" value="ABC_Carb_Monos_I"/>
    <property type="match status" value="1"/>
</dbReference>
<dbReference type="SUPFAM" id="SSF52540">
    <property type="entry name" value="P-loop containing nucleoside triphosphate hydrolases"/>
    <property type="match status" value="2"/>
</dbReference>
<dbReference type="PROSITE" id="PS50893">
    <property type="entry name" value="ABC_TRANSPORTER_2"/>
    <property type="match status" value="2"/>
</dbReference>
<dbReference type="AlphaFoldDB" id="D3F6T9"/>
<dbReference type="InterPro" id="IPR003593">
    <property type="entry name" value="AAA+_ATPase"/>
</dbReference>
<reference evidence="10 11" key="1">
    <citation type="journal article" date="2010" name="Stand. Genomic Sci.">
        <title>Complete genome sequence of Conexibacter woesei type strain (ID131577).</title>
        <authorList>
            <person name="Pukall R."/>
            <person name="Lapidus A."/>
            <person name="Glavina Del Rio T."/>
            <person name="Copeland A."/>
            <person name="Tice H."/>
            <person name="Cheng J.-F."/>
            <person name="Lucas S."/>
            <person name="Chen F."/>
            <person name="Nolan M."/>
            <person name="Bruce D."/>
            <person name="Goodwin L."/>
            <person name="Pitluck S."/>
            <person name="Mavromatis K."/>
            <person name="Ivanova N."/>
            <person name="Ovchinnikova G."/>
            <person name="Pati A."/>
            <person name="Chen A."/>
            <person name="Palaniappan K."/>
            <person name="Land M."/>
            <person name="Hauser L."/>
            <person name="Chang Y.-J."/>
            <person name="Jeffries C.D."/>
            <person name="Chain P."/>
            <person name="Meincke L."/>
            <person name="Sims D."/>
            <person name="Brettin T."/>
            <person name="Detter J.C."/>
            <person name="Rohde M."/>
            <person name="Goeker M."/>
            <person name="Bristow J."/>
            <person name="Eisen J.A."/>
            <person name="Markowitz V."/>
            <person name="Kyrpides N.C."/>
            <person name="Klenk H.-P."/>
            <person name="Hugenholtz P."/>
        </authorList>
    </citation>
    <scope>NUCLEOTIDE SEQUENCE [LARGE SCALE GENOMIC DNA]</scope>
    <source>
        <strain evidence="11">DSM 14684 / CIP 108061 / JCM 11494 / NBRC 100937 / ID131577</strain>
    </source>
</reference>
<proteinExistence type="predicted"/>
<dbReference type="KEGG" id="cwo:Cwoe_4323"/>
<organism evidence="10 11">
    <name type="scientific">Conexibacter woesei (strain DSM 14684 / CCUG 47730 / CIP 108061 / JCM 11494 / NBRC 100937 / ID131577)</name>
    <dbReference type="NCBI Taxonomy" id="469383"/>
    <lineage>
        <taxon>Bacteria</taxon>
        <taxon>Bacillati</taxon>
        <taxon>Actinomycetota</taxon>
        <taxon>Thermoleophilia</taxon>
        <taxon>Solirubrobacterales</taxon>
        <taxon>Conexibacteraceae</taxon>
        <taxon>Conexibacter</taxon>
    </lineage>
</organism>
<keyword evidence="1" id="KW-0813">Transport</keyword>
<evidence type="ECO:0000313" key="10">
    <source>
        <dbReference type="EMBL" id="ADB52737.1"/>
    </source>
</evidence>
<dbReference type="InterPro" id="IPR017871">
    <property type="entry name" value="ABC_transporter-like_CS"/>
</dbReference>
<dbReference type="PANTHER" id="PTHR43790">
    <property type="entry name" value="CARBOHYDRATE TRANSPORT ATP-BINDING PROTEIN MG119-RELATED"/>
    <property type="match status" value="1"/>
</dbReference>
<dbReference type="Gene3D" id="3.40.50.300">
    <property type="entry name" value="P-loop containing nucleotide triphosphate hydrolases"/>
    <property type="match status" value="2"/>
</dbReference>
<evidence type="ECO:0000256" key="2">
    <source>
        <dbReference type="ARBA" id="ARBA00022475"/>
    </source>
</evidence>
<evidence type="ECO:0000313" key="11">
    <source>
        <dbReference type="Proteomes" id="UP000008229"/>
    </source>
</evidence>
<keyword evidence="7" id="KW-1278">Translocase</keyword>
<feature type="domain" description="ABC transporter" evidence="9">
    <location>
        <begin position="261"/>
        <end position="503"/>
    </location>
</feature>
<dbReference type="InterPro" id="IPR050107">
    <property type="entry name" value="ABC_carbohydrate_import_ATPase"/>
</dbReference>
<keyword evidence="11" id="KW-1185">Reference proteome</keyword>
<evidence type="ECO:0000256" key="8">
    <source>
        <dbReference type="ARBA" id="ARBA00023136"/>
    </source>
</evidence>
<sequence>MTHVLETDRLGKRFAGVPALSGVDFRLGAGEIHALVGHNGAGKSTLVKILTGVHAAGSYEGSFRIGGATATFSSPAAARAEGVAYVPQEIQVVEQLSVAENVYVGQTGLDTAPLVSFRELRRRAGELLDRLEIPIDPRSPVAALSATQRQLVMIARALATEPHVLILDEPTASLAGTETERLFAVLDRLRDAGTTMVFITHRIPEVMRMCDRATVLRDGRKVAEIEREQFSERAIVAAMVGREVDHLYPTRSGAHGEQEVLRLEHVSVPHPTRPRDVLRDVSFSARRGEIIGIAGVVGAGRTELLSALYGSLPHGGTISVEGRALKLRNPAAARRAGIAMLTEDRKGTGLLFNFALRENITAGNLSGLSRGGWVDRRGEQRAAAGFMQSLRIKAPSPGADVAHLSGGNQQKILLARVLMNAPRIMLLDEPTKGVDVETRQEIYRLILDLADRGVTLLVVSSEIAELVGLCDRCLVLADGAIVDEFRRGEGSEARVIEATTTATGAAA</sequence>
<evidence type="ECO:0000259" key="9">
    <source>
        <dbReference type="PROSITE" id="PS50893"/>
    </source>
</evidence>
<dbReference type="GO" id="GO:0005524">
    <property type="term" value="F:ATP binding"/>
    <property type="evidence" value="ECO:0007669"/>
    <property type="project" value="UniProtKB-KW"/>
</dbReference>
<dbReference type="GO" id="GO:0016887">
    <property type="term" value="F:ATP hydrolysis activity"/>
    <property type="evidence" value="ECO:0007669"/>
    <property type="project" value="InterPro"/>
</dbReference>
<dbReference type="Pfam" id="PF00005">
    <property type="entry name" value="ABC_tran"/>
    <property type="match status" value="2"/>
</dbReference>
<keyword evidence="3" id="KW-0762">Sugar transport</keyword>
<keyword evidence="5" id="KW-0547">Nucleotide-binding</keyword>
<dbReference type="OrthoDB" id="39350at2"/>
<protein>
    <submittedName>
        <fullName evidence="10">ABC transporter related protein</fullName>
    </submittedName>
</protein>
<evidence type="ECO:0000256" key="3">
    <source>
        <dbReference type="ARBA" id="ARBA00022597"/>
    </source>
</evidence>
<accession>D3F6T9</accession>
<gene>
    <name evidence="10" type="ordered locus">Cwoe_4323</name>
</gene>
<keyword evidence="2" id="KW-1003">Cell membrane</keyword>
<dbReference type="SMART" id="SM00382">
    <property type="entry name" value="AAA"/>
    <property type="match status" value="2"/>
</dbReference>
<evidence type="ECO:0000256" key="1">
    <source>
        <dbReference type="ARBA" id="ARBA00022448"/>
    </source>
</evidence>
<name>D3F6T9_CONWI</name>
<dbReference type="InterPro" id="IPR003439">
    <property type="entry name" value="ABC_transporter-like_ATP-bd"/>
</dbReference>
<feature type="domain" description="ABC transporter" evidence="9">
    <location>
        <begin position="5"/>
        <end position="243"/>
    </location>
</feature>
<evidence type="ECO:0000256" key="6">
    <source>
        <dbReference type="ARBA" id="ARBA00022840"/>
    </source>
</evidence>
<keyword evidence="8" id="KW-0472">Membrane</keyword>
<dbReference type="CDD" id="cd03215">
    <property type="entry name" value="ABC_Carb_Monos_II"/>
    <property type="match status" value="1"/>
</dbReference>
<dbReference type="PANTHER" id="PTHR43790:SF3">
    <property type="entry name" value="D-ALLOSE IMPORT ATP-BINDING PROTEIN ALSA-RELATED"/>
    <property type="match status" value="1"/>
</dbReference>
<dbReference type="eggNOG" id="COG1129">
    <property type="taxonomic scope" value="Bacteria"/>
</dbReference>
<evidence type="ECO:0000256" key="5">
    <source>
        <dbReference type="ARBA" id="ARBA00022741"/>
    </source>
</evidence>
<dbReference type="STRING" id="469383.Cwoe_4323"/>
<dbReference type="RefSeq" id="WP_012935788.1">
    <property type="nucleotide sequence ID" value="NC_013739.1"/>
</dbReference>
<dbReference type="HOGENOM" id="CLU_000604_92_3_11"/>
<dbReference type="InterPro" id="IPR027417">
    <property type="entry name" value="P-loop_NTPase"/>
</dbReference>
<keyword evidence="4" id="KW-0677">Repeat</keyword>
<dbReference type="EMBL" id="CP001854">
    <property type="protein sequence ID" value="ADB52737.1"/>
    <property type="molecule type" value="Genomic_DNA"/>
</dbReference>
<evidence type="ECO:0000256" key="7">
    <source>
        <dbReference type="ARBA" id="ARBA00022967"/>
    </source>
</evidence>
<evidence type="ECO:0000256" key="4">
    <source>
        <dbReference type="ARBA" id="ARBA00022737"/>
    </source>
</evidence>